<evidence type="ECO:0000256" key="3">
    <source>
        <dbReference type="ARBA" id="ARBA00022723"/>
    </source>
</evidence>
<comment type="subcellular location">
    <subcellularLocation>
        <location evidence="2">Cytoplasm</location>
    </subcellularLocation>
</comment>
<dbReference type="PROSITE" id="PS50860">
    <property type="entry name" value="AA_TRNA_LIGASE_II_ALA"/>
    <property type="match status" value="1"/>
</dbReference>
<dbReference type="InterPro" id="IPR012947">
    <property type="entry name" value="tRNA_SAD"/>
</dbReference>
<keyword evidence="5" id="KW-0175">Coiled coil</keyword>
<dbReference type="SUPFAM" id="SSF50447">
    <property type="entry name" value="Translation proteins"/>
    <property type="match status" value="1"/>
</dbReference>
<evidence type="ECO:0000256" key="5">
    <source>
        <dbReference type="SAM" id="Coils"/>
    </source>
</evidence>
<dbReference type="Gene3D" id="6.10.250.550">
    <property type="match status" value="1"/>
</dbReference>
<dbReference type="Proteomes" id="UP001519271">
    <property type="component" value="Unassembled WGS sequence"/>
</dbReference>
<accession>A0ABS4G3S8</accession>
<keyword evidence="4" id="KW-0862">Zinc</keyword>
<protein>
    <submittedName>
        <fullName evidence="7">Alanyl-tRNA synthetase</fullName>
        <ecNumber evidence="7">6.1.1.7</ecNumber>
    </submittedName>
</protein>
<dbReference type="InterPro" id="IPR051335">
    <property type="entry name" value="Alanyl-tRNA_Editing_Enzymes"/>
</dbReference>
<evidence type="ECO:0000259" key="6">
    <source>
        <dbReference type="PROSITE" id="PS50860"/>
    </source>
</evidence>
<dbReference type="Pfam" id="PF07973">
    <property type="entry name" value="tRNA_SAD"/>
    <property type="match status" value="1"/>
</dbReference>
<dbReference type="Gene3D" id="2.40.30.130">
    <property type="match status" value="1"/>
</dbReference>
<sequence>MELYHRDRDKLSFETRIRSVGAMDGKVFLTLHESWFYPEGGGQPADRGTINGREVLSVVRKDGEVFHELAEYAGLTINMPVSCVIDRDAREDHSTQHTAQHLLSAVLSDSFGVNTVGFHLGAKHTTIDTDRLLTEEELRVAEEKANRLIMENLKVTELMTDLGGLRDIALRKETSLTSGIRIVKIGNIDSSACGGTHADNLGKLLILRIAKSEKYKEGSRVWFYAGKRAYDYILESEDILKTLRRELMAGNDELPFRVVSLLQEKEELEKKNEELSDKLAEAVADSYSEDFVVTSSKFDPEVIRKIGEALAKRGKIAVLYREEDFRVYAFTGEKAHAGKLFTVAKEGYDFRGGGGKSMAQGYLKDETELHGFISRIYEALLRLEV</sequence>
<dbReference type="EMBL" id="JAGGKC010000012">
    <property type="protein sequence ID" value="MBP1919197.1"/>
    <property type="molecule type" value="Genomic_DNA"/>
</dbReference>
<evidence type="ECO:0000256" key="4">
    <source>
        <dbReference type="ARBA" id="ARBA00022833"/>
    </source>
</evidence>
<dbReference type="PANTHER" id="PTHR43462:SF1">
    <property type="entry name" value="ALANYL-TRNA EDITING PROTEIN AARSD1"/>
    <property type="match status" value="1"/>
</dbReference>
<dbReference type="RefSeq" id="WP_209459404.1">
    <property type="nucleotide sequence ID" value="NZ_JAGGKC010000012.1"/>
</dbReference>
<feature type="domain" description="Alanyl-transfer RNA synthetases family profile" evidence="6">
    <location>
        <begin position="1"/>
        <end position="220"/>
    </location>
</feature>
<dbReference type="PANTHER" id="PTHR43462">
    <property type="entry name" value="ALANYL-TRNA EDITING PROTEIN"/>
    <property type="match status" value="1"/>
</dbReference>
<dbReference type="InterPro" id="IPR018165">
    <property type="entry name" value="Ala-tRNA-synth_IIc_core"/>
</dbReference>
<keyword evidence="7" id="KW-0436">Ligase</keyword>
<comment type="cofactor">
    <cofactor evidence="1">
        <name>Zn(2+)</name>
        <dbReference type="ChEBI" id="CHEBI:29105"/>
    </cofactor>
</comment>
<dbReference type="Gene3D" id="3.10.310.40">
    <property type="match status" value="1"/>
</dbReference>
<gene>
    <name evidence="7" type="ORF">J2Z34_001685</name>
</gene>
<keyword evidence="8" id="KW-1185">Reference proteome</keyword>
<dbReference type="SMART" id="SM00863">
    <property type="entry name" value="tRNA_SAD"/>
    <property type="match status" value="1"/>
</dbReference>
<evidence type="ECO:0000256" key="2">
    <source>
        <dbReference type="ARBA" id="ARBA00004496"/>
    </source>
</evidence>
<keyword evidence="3" id="KW-0479">Metal-binding</keyword>
<dbReference type="InterPro" id="IPR018163">
    <property type="entry name" value="Thr/Ala-tRNA-synth_IIc_edit"/>
</dbReference>
<evidence type="ECO:0000313" key="7">
    <source>
        <dbReference type="EMBL" id="MBP1919197.1"/>
    </source>
</evidence>
<evidence type="ECO:0000313" key="8">
    <source>
        <dbReference type="Proteomes" id="UP001519271"/>
    </source>
</evidence>
<dbReference type="EC" id="6.1.1.7" evidence="7"/>
<name>A0ABS4G3S8_9CLOT</name>
<dbReference type="Gene3D" id="3.30.980.10">
    <property type="entry name" value="Threonyl-trna Synthetase, Chain A, domain 2"/>
    <property type="match status" value="1"/>
</dbReference>
<dbReference type="SUPFAM" id="SSF55186">
    <property type="entry name" value="ThrRS/AlaRS common domain"/>
    <property type="match status" value="1"/>
</dbReference>
<reference evidence="7 8" key="1">
    <citation type="submission" date="2021-03" db="EMBL/GenBank/DDBJ databases">
        <title>Genomic Encyclopedia of Type Strains, Phase IV (KMG-IV): sequencing the most valuable type-strain genomes for metagenomic binning, comparative biology and taxonomic classification.</title>
        <authorList>
            <person name="Goeker M."/>
        </authorList>
    </citation>
    <scope>NUCLEOTIDE SEQUENCE [LARGE SCALE GENOMIC DNA]</scope>
    <source>
        <strain evidence="7 8">DSM 6139</strain>
    </source>
</reference>
<dbReference type="GO" id="GO:0004813">
    <property type="term" value="F:alanine-tRNA ligase activity"/>
    <property type="evidence" value="ECO:0007669"/>
    <property type="project" value="UniProtKB-EC"/>
</dbReference>
<feature type="coiled-coil region" evidence="5">
    <location>
        <begin position="258"/>
        <end position="285"/>
    </location>
</feature>
<dbReference type="InterPro" id="IPR009000">
    <property type="entry name" value="Transl_B-barrel_sf"/>
</dbReference>
<dbReference type="Gene3D" id="3.30.54.20">
    <property type="match status" value="1"/>
</dbReference>
<organism evidence="7 8">
    <name type="scientific">Youngiibacter multivorans</name>
    <dbReference type="NCBI Taxonomy" id="937251"/>
    <lineage>
        <taxon>Bacteria</taxon>
        <taxon>Bacillati</taxon>
        <taxon>Bacillota</taxon>
        <taxon>Clostridia</taxon>
        <taxon>Eubacteriales</taxon>
        <taxon>Clostridiaceae</taxon>
        <taxon>Youngiibacter</taxon>
    </lineage>
</organism>
<proteinExistence type="predicted"/>
<comment type="caution">
    <text evidence="7">The sequence shown here is derived from an EMBL/GenBank/DDBJ whole genome shotgun (WGS) entry which is preliminary data.</text>
</comment>
<evidence type="ECO:0000256" key="1">
    <source>
        <dbReference type="ARBA" id="ARBA00001947"/>
    </source>
</evidence>